<comment type="caution">
    <text evidence="2">The sequence shown here is derived from an EMBL/GenBank/DDBJ whole genome shotgun (WGS) entry which is preliminary data.</text>
</comment>
<dbReference type="Gene3D" id="3.40.50.720">
    <property type="entry name" value="NAD(P)-binding Rossmann-like Domain"/>
    <property type="match status" value="1"/>
</dbReference>
<dbReference type="Pfam" id="PF01488">
    <property type="entry name" value="Shikimate_DH"/>
    <property type="match status" value="1"/>
</dbReference>
<protein>
    <recommendedName>
        <fullName evidence="1">Quinate/shikimate 5-dehydrogenase/glutamyl-tRNA reductase domain-containing protein</fullName>
    </recommendedName>
</protein>
<evidence type="ECO:0000313" key="3">
    <source>
        <dbReference type="Proteomes" id="UP000221020"/>
    </source>
</evidence>
<dbReference type="PANTHER" id="PTHR43796:SF2">
    <property type="entry name" value="CARBOXYNORSPERMIDINE SYNTHASE"/>
    <property type="match status" value="1"/>
</dbReference>
<evidence type="ECO:0000259" key="1">
    <source>
        <dbReference type="Pfam" id="PF01488"/>
    </source>
</evidence>
<dbReference type="AlphaFoldDB" id="A0AA91VEA7"/>
<dbReference type="RefSeq" id="WP_097896978.1">
    <property type="nucleotide sequence ID" value="NZ_NVOR01000012.1"/>
</dbReference>
<dbReference type="EMBL" id="NVOR01000012">
    <property type="protein sequence ID" value="PED83701.1"/>
    <property type="molecule type" value="Genomic_DNA"/>
</dbReference>
<dbReference type="SUPFAM" id="SSF51735">
    <property type="entry name" value="NAD(P)-binding Rossmann-fold domains"/>
    <property type="match status" value="1"/>
</dbReference>
<dbReference type="PANTHER" id="PTHR43796">
    <property type="entry name" value="CARBOXYNORSPERMIDINE SYNTHASE"/>
    <property type="match status" value="1"/>
</dbReference>
<evidence type="ECO:0000313" key="2">
    <source>
        <dbReference type="EMBL" id="PED83701.1"/>
    </source>
</evidence>
<accession>A0AA91VEA7</accession>
<feature type="domain" description="Quinate/shikimate 5-dehydrogenase/glutamyl-tRNA reductase" evidence="1">
    <location>
        <begin position="2"/>
        <end position="93"/>
    </location>
</feature>
<name>A0AA91VEA7_9BACI</name>
<dbReference type="Proteomes" id="UP000221020">
    <property type="component" value="Unassembled WGS sequence"/>
</dbReference>
<dbReference type="InterPro" id="IPR036291">
    <property type="entry name" value="NAD(P)-bd_dom_sf"/>
</dbReference>
<gene>
    <name evidence="2" type="ORF">CON65_03810</name>
</gene>
<sequence>MKKIMVVGASGVLGKLVCTELLRIFNNQVKLTVTDYKADRGMRLAKSFDQEVMFQYLDVTNEENTKKILKNIDIVIVILKQQNPYIQKACVNNDILCIDVTPFTDFVKKIEILHQDTEKNEVGSIVMSGFFPGLSGLMVKKAVSNFHEITEVNVGLLQNTNAKAGISGILDMLKIISQRVDYYEDRHSTNLSGFSKKRRMYFFEPNDNREVRLIDHAEKQFLQKALHIKNINYWTSWNSVFFNKQISFLKKFGLIDVILKLNNNKFLSKIVKHNPNKNEDAFLTVEVTGVIDDTKCKKTLSLSTFSDYHLTAMVTAALAKIAVNKKITGVVFPSELTSVDEILSEINCKDVTFKEFFQK</sequence>
<dbReference type="InterPro" id="IPR006151">
    <property type="entry name" value="Shikm_DH/Glu-tRNA_Rdtase"/>
</dbReference>
<proteinExistence type="predicted"/>
<reference evidence="2 3" key="1">
    <citation type="submission" date="2017-09" db="EMBL/GenBank/DDBJ databases">
        <title>Large-scale bioinformatics analysis of Bacillus genomes uncovers conserved roles of natural products in bacterial physiology.</title>
        <authorList>
            <consortium name="Agbiome Team Llc"/>
            <person name="Bleich R.M."/>
            <person name="Grubbs K.J."/>
            <person name="Santa Maria K.C."/>
            <person name="Allen S.E."/>
            <person name="Farag S."/>
            <person name="Shank E.A."/>
            <person name="Bowers A."/>
        </authorList>
    </citation>
    <scope>NUCLEOTIDE SEQUENCE [LARGE SCALE GENOMIC DNA]</scope>
    <source>
        <strain evidence="2 3">AFS092012</strain>
    </source>
</reference>
<organism evidence="2 3">
    <name type="scientific">Bacillus pseudomycoides</name>
    <dbReference type="NCBI Taxonomy" id="64104"/>
    <lineage>
        <taxon>Bacteria</taxon>
        <taxon>Bacillati</taxon>
        <taxon>Bacillota</taxon>
        <taxon>Bacilli</taxon>
        <taxon>Bacillales</taxon>
        <taxon>Bacillaceae</taxon>
        <taxon>Bacillus</taxon>
        <taxon>Bacillus cereus group</taxon>
    </lineage>
</organism>
<dbReference type="Gene3D" id="3.30.360.10">
    <property type="entry name" value="Dihydrodipicolinate Reductase, domain 2"/>
    <property type="match status" value="1"/>
</dbReference>